<dbReference type="SUPFAM" id="SSF53474">
    <property type="entry name" value="alpha/beta-Hydrolases"/>
    <property type="match status" value="1"/>
</dbReference>
<dbReference type="PANTHER" id="PTHR36837">
    <property type="entry name" value="POLY(3-HYDROXYALKANOATE) POLYMERASE SUBUNIT PHAC"/>
    <property type="match status" value="1"/>
</dbReference>
<dbReference type="InterPro" id="IPR010941">
    <property type="entry name" value="PhaC_N"/>
</dbReference>
<dbReference type="Pfam" id="PF07167">
    <property type="entry name" value="PhaC_N"/>
    <property type="match status" value="1"/>
</dbReference>
<evidence type="ECO:0000256" key="5">
    <source>
        <dbReference type="SAM" id="MobiDB-lite"/>
    </source>
</evidence>
<evidence type="ECO:0000256" key="3">
    <source>
        <dbReference type="ARBA" id="ARBA00022679"/>
    </source>
</evidence>
<evidence type="ECO:0000256" key="4">
    <source>
        <dbReference type="ARBA" id="ARBA00023315"/>
    </source>
</evidence>
<accession>A0A2S5KRI4</accession>
<keyword evidence="4" id="KW-0012">Acyltransferase</keyword>
<reference evidence="7 8" key="1">
    <citation type="submission" date="2018-02" db="EMBL/GenBank/DDBJ databases">
        <title>novel marine gammaproteobacteria from coastal saline agro ecosystem.</title>
        <authorList>
            <person name="Krishnan R."/>
            <person name="Ramesh Kumar N."/>
        </authorList>
    </citation>
    <scope>NUCLEOTIDE SEQUENCE [LARGE SCALE GENOMIC DNA]</scope>
    <source>
        <strain evidence="7 8">228</strain>
    </source>
</reference>
<dbReference type="InterPro" id="IPR010963">
    <property type="entry name" value="PHA_synth_I"/>
</dbReference>
<dbReference type="EMBL" id="PRLP01000034">
    <property type="protein sequence ID" value="PPC77378.1"/>
    <property type="molecule type" value="Genomic_DNA"/>
</dbReference>
<evidence type="ECO:0000256" key="2">
    <source>
        <dbReference type="ARBA" id="ARBA00022490"/>
    </source>
</evidence>
<proteinExistence type="predicted"/>
<keyword evidence="3" id="KW-0808">Transferase</keyword>
<feature type="domain" description="Poly-beta-hydroxybutyrate polymerase N-terminal" evidence="6">
    <location>
        <begin position="96"/>
        <end position="262"/>
    </location>
</feature>
<comment type="caution">
    <text evidence="7">The sequence shown here is derived from an EMBL/GenBank/DDBJ whole genome shotgun (WGS) entry which is preliminary data.</text>
</comment>
<protein>
    <submittedName>
        <fullName evidence="7">Class I poly(R)-hydroxyalkanoic acid synthase</fullName>
    </submittedName>
</protein>
<gene>
    <name evidence="7" type="ORF">C4K68_10960</name>
</gene>
<sequence>MPASTPKTPWSDTLNEAWLQNFSEQSRKQIQQLLGSGQDEILKQYYESWQHFLQSSMDDPGRWWKTLVEYQQKQLNLWHQAMTGKKDATTSGIASDKRFQDKQWNEHPVFDSIKQSYLLMTSLFEEMTDKAEMDSKQKQTLKFYTRQFLDAISPSNFFMTNPEIMQLAVETKGQSLIDGLENLLSDLEKGRISMTDEQAFTLGENIAVTPGKVVFQNELMQLIEYSPSTEKVYERPTLIIPPCINKYYILDLQPDNSFVKFCVDSGQHTFLISWCNPSAAQSHLNWDDYLQEGVFKALEVVQDIHGNQAKVNTVAWCIGGTLLASALAVMEKKKDRRVGSATFLTTLTEFSEPGELGVFISPEQVEALIEKVNGAGYLSGKDLSTTFNMLRANDLIWSYVVNNYLKGKQPPPFDILYWNSDPTNLPASMYSFYLRKLYLENCLIQPDALTLCGEPVDLSKISIPCYFLSTAEDHIAPWKSTYKGARHFGGQPEFVLGASGHVAGVINPISKNRRHYWTNSNLPDTADEWLANATQEPGSWWGHWQQWLKRRAGKQIEAPDSLGNSSYPPLESAPGSFVTTRL</sequence>
<dbReference type="PANTHER" id="PTHR36837:SF5">
    <property type="entry name" value="POLY-3-HYDROXYBUTYRATE SYNTHASE"/>
    <property type="match status" value="1"/>
</dbReference>
<dbReference type="GO" id="GO:0042619">
    <property type="term" value="P:poly-hydroxybutyrate biosynthetic process"/>
    <property type="evidence" value="ECO:0007669"/>
    <property type="project" value="InterPro"/>
</dbReference>
<comment type="subcellular location">
    <subcellularLocation>
        <location evidence="1">Cytoplasm</location>
    </subcellularLocation>
</comment>
<name>A0A2S5KRI4_9PROT</name>
<dbReference type="GO" id="GO:0016746">
    <property type="term" value="F:acyltransferase activity"/>
    <property type="evidence" value="ECO:0007669"/>
    <property type="project" value="UniProtKB-KW"/>
</dbReference>
<evidence type="ECO:0000256" key="1">
    <source>
        <dbReference type="ARBA" id="ARBA00004496"/>
    </source>
</evidence>
<dbReference type="AlphaFoldDB" id="A0A2S5KRI4"/>
<keyword evidence="2" id="KW-0963">Cytoplasm</keyword>
<evidence type="ECO:0000259" key="6">
    <source>
        <dbReference type="Pfam" id="PF07167"/>
    </source>
</evidence>
<evidence type="ECO:0000313" key="8">
    <source>
        <dbReference type="Proteomes" id="UP000238196"/>
    </source>
</evidence>
<dbReference type="OrthoDB" id="7208816at2"/>
<dbReference type="InterPro" id="IPR051321">
    <property type="entry name" value="PHA/PHB_synthase"/>
</dbReference>
<dbReference type="NCBIfam" id="TIGR01838">
    <property type="entry name" value="PHA_synth_I"/>
    <property type="match status" value="1"/>
</dbReference>
<organism evidence="7 8">
    <name type="scientific">Proteobacteria bacterium 228</name>
    <dbReference type="NCBI Taxonomy" id="2083153"/>
    <lineage>
        <taxon>Bacteria</taxon>
        <taxon>Pseudomonadati</taxon>
        <taxon>Pseudomonadota</taxon>
    </lineage>
</organism>
<evidence type="ECO:0000313" key="7">
    <source>
        <dbReference type="EMBL" id="PPC77378.1"/>
    </source>
</evidence>
<dbReference type="GO" id="GO:0005737">
    <property type="term" value="C:cytoplasm"/>
    <property type="evidence" value="ECO:0007669"/>
    <property type="project" value="UniProtKB-SubCell"/>
</dbReference>
<dbReference type="Proteomes" id="UP000238196">
    <property type="component" value="Unassembled WGS sequence"/>
</dbReference>
<feature type="region of interest" description="Disordered" evidence="5">
    <location>
        <begin position="559"/>
        <end position="582"/>
    </location>
</feature>
<dbReference type="InterPro" id="IPR029058">
    <property type="entry name" value="AB_hydrolase_fold"/>
</dbReference>